<gene>
    <name evidence="1" type="ORF">ERS852578_00920</name>
</gene>
<proteinExistence type="predicted"/>
<organism evidence="1 2">
    <name type="scientific">Anaerobutyricum hallii</name>
    <dbReference type="NCBI Taxonomy" id="39488"/>
    <lineage>
        <taxon>Bacteria</taxon>
        <taxon>Bacillati</taxon>
        <taxon>Bacillota</taxon>
        <taxon>Clostridia</taxon>
        <taxon>Lachnospirales</taxon>
        <taxon>Lachnospiraceae</taxon>
        <taxon>Anaerobutyricum</taxon>
    </lineage>
</organism>
<evidence type="ECO:0000313" key="2">
    <source>
        <dbReference type="Proteomes" id="UP000095390"/>
    </source>
</evidence>
<dbReference type="RefSeq" id="WP_055054342.1">
    <property type="nucleotide sequence ID" value="NZ_CYYC01000008.1"/>
</dbReference>
<evidence type="ECO:0000313" key="1">
    <source>
        <dbReference type="EMBL" id="CUM89444.1"/>
    </source>
</evidence>
<sequence>MSMVQEKMYMDVDDVCAILGVSKTYAYSLMREYNKELKAKGYIVVAGKISTKFLAEKIYGMKVED</sequence>
<accession>A0A173SFV2</accession>
<name>A0A173SFV2_9FIRM</name>
<dbReference type="AlphaFoldDB" id="A0A173SFV2"/>
<reference evidence="1 2" key="1">
    <citation type="submission" date="2015-09" db="EMBL/GenBank/DDBJ databases">
        <authorList>
            <consortium name="Pathogen Informatics"/>
        </authorList>
    </citation>
    <scope>NUCLEOTIDE SEQUENCE [LARGE SCALE GENOMIC DNA]</scope>
    <source>
        <strain evidence="1 2">2789STDY5834966</strain>
    </source>
</reference>
<protein>
    <recommendedName>
        <fullName evidence="3">DNA-binding protein</fullName>
    </recommendedName>
</protein>
<evidence type="ECO:0008006" key="3">
    <source>
        <dbReference type="Google" id="ProtNLM"/>
    </source>
</evidence>
<dbReference type="EMBL" id="CYYC01000008">
    <property type="protein sequence ID" value="CUM89444.1"/>
    <property type="molecule type" value="Genomic_DNA"/>
</dbReference>
<dbReference type="Proteomes" id="UP000095390">
    <property type="component" value="Unassembled WGS sequence"/>
</dbReference>